<gene>
    <name evidence="2" type="ORF">LPLAT_LOCUS1935</name>
</gene>
<accession>A0AAV2N7C1</accession>
<feature type="compositionally biased region" description="Low complexity" evidence="1">
    <location>
        <begin position="23"/>
        <end position="34"/>
    </location>
</feature>
<feature type="region of interest" description="Disordered" evidence="1">
    <location>
        <begin position="1"/>
        <end position="100"/>
    </location>
</feature>
<organism evidence="2 3">
    <name type="scientific">Lasius platythorax</name>
    <dbReference type="NCBI Taxonomy" id="488582"/>
    <lineage>
        <taxon>Eukaryota</taxon>
        <taxon>Metazoa</taxon>
        <taxon>Ecdysozoa</taxon>
        <taxon>Arthropoda</taxon>
        <taxon>Hexapoda</taxon>
        <taxon>Insecta</taxon>
        <taxon>Pterygota</taxon>
        <taxon>Neoptera</taxon>
        <taxon>Endopterygota</taxon>
        <taxon>Hymenoptera</taxon>
        <taxon>Apocrita</taxon>
        <taxon>Aculeata</taxon>
        <taxon>Formicoidea</taxon>
        <taxon>Formicidae</taxon>
        <taxon>Formicinae</taxon>
        <taxon>Lasius</taxon>
        <taxon>Lasius</taxon>
    </lineage>
</organism>
<reference evidence="2" key="1">
    <citation type="submission" date="2024-04" db="EMBL/GenBank/DDBJ databases">
        <authorList>
            <consortium name="Molecular Ecology Group"/>
        </authorList>
    </citation>
    <scope>NUCLEOTIDE SEQUENCE</scope>
</reference>
<sequence>MEDPPAELRIVEVVATPTNPPITGQSNSTTGNSTLASTGSKKQHSELQPLKSGNLTDLDEQMEGDKGGSQGGQDREERDTSKQRGEGGKGDEPEDKNLEFLKIVRDETKVNRECRI</sequence>
<feature type="compositionally biased region" description="Basic and acidic residues" evidence="1">
    <location>
        <begin position="73"/>
        <end position="100"/>
    </location>
</feature>
<dbReference type="EMBL" id="OZ034833">
    <property type="protein sequence ID" value="CAL1675643.1"/>
    <property type="molecule type" value="Genomic_DNA"/>
</dbReference>
<name>A0AAV2N7C1_9HYME</name>
<proteinExistence type="predicted"/>
<evidence type="ECO:0000313" key="2">
    <source>
        <dbReference type="EMBL" id="CAL1675643.1"/>
    </source>
</evidence>
<evidence type="ECO:0000256" key="1">
    <source>
        <dbReference type="SAM" id="MobiDB-lite"/>
    </source>
</evidence>
<dbReference type="AlphaFoldDB" id="A0AAV2N7C1"/>
<protein>
    <submittedName>
        <fullName evidence="2">Uncharacterized protein</fullName>
    </submittedName>
</protein>
<evidence type="ECO:0000313" key="3">
    <source>
        <dbReference type="Proteomes" id="UP001497644"/>
    </source>
</evidence>
<keyword evidence="3" id="KW-1185">Reference proteome</keyword>
<dbReference type="Proteomes" id="UP001497644">
    <property type="component" value="Chromosome 10"/>
</dbReference>